<feature type="transmembrane region" description="Helical" evidence="1">
    <location>
        <begin position="12"/>
        <end position="30"/>
    </location>
</feature>
<keyword evidence="1" id="KW-0472">Membrane</keyword>
<name>A0A6J5Q7A2_9CAUD</name>
<dbReference type="EMBL" id="LR796916">
    <property type="protein sequence ID" value="CAB4175454.1"/>
    <property type="molecule type" value="Genomic_DNA"/>
</dbReference>
<proteinExistence type="predicted"/>
<reference evidence="2" key="1">
    <citation type="submission" date="2020-05" db="EMBL/GenBank/DDBJ databases">
        <authorList>
            <person name="Chiriac C."/>
            <person name="Salcher M."/>
            <person name="Ghai R."/>
            <person name="Kavagutti S V."/>
        </authorList>
    </citation>
    <scope>NUCLEOTIDE SEQUENCE</scope>
</reference>
<keyword evidence="1" id="KW-0812">Transmembrane</keyword>
<evidence type="ECO:0000313" key="2">
    <source>
        <dbReference type="EMBL" id="CAB4175454.1"/>
    </source>
</evidence>
<gene>
    <name evidence="3" type="ORF">UFOVP1247_165</name>
    <name evidence="2" type="ORF">UFOVP970_205</name>
</gene>
<sequence length="66" mass="7801">MMTFLEFTFRSFWHFVGVLLLLSSVANLFFKSWSTFWRNRTISKNGYPPSHCDADGDFLKKKDSDE</sequence>
<evidence type="ECO:0000256" key="1">
    <source>
        <dbReference type="SAM" id="Phobius"/>
    </source>
</evidence>
<evidence type="ECO:0000313" key="3">
    <source>
        <dbReference type="EMBL" id="CAB4193794.1"/>
    </source>
</evidence>
<organism evidence="2">
    <name type="scientific">uncultured Caudovirales phage</name>
    <dbReference type="NCBI Taxonomy" id="2100421"/>
    <lineage>
        <taxon>Viruses</taxon>
        <taxon>Duplodnaviria</taxon>
        <taxon>Heunggongvirae</taxon>
        <taxon>Uroviricota</taxon>
        <taxon>Caudoviricetes</taxon>
        <taxon>Peduoviridae</taxon>
        <taxon>Maltschvirus</taxon>
        <taxon>Maltschvirus maltsch</taxon>
    </lineage>
</organism>
<keyword evidence="1" id="KW-1133">Transmembrane helix</keyword>
<dbReference type="EMBL" id="LR797195">
    <property type="protein sequence ID" value="CAB4193794.1"/>
    <property type="molecule type" value="Genomic_DNA"/>
</dbReference>
<accession>A0A6J5Q7A2</accession>
<protein>
    <submittedName>
        <fullName evidence="2">Uncharacterized protein</fullName>
    </submittedName>
</protein>